<organism evidence="2 3">
    <name type="scientific">Paenibacillus arenilitoris</name>
    <dbReference type="NCBI Taxonomy" id="2772299"/>
    <lineage>
        <taxon>Bacteria</taxon>
        <taxon>Bacillati</taxon>
        <taxon>Bacillota</taxon>
        <taxon>Bacilli</taxon>
        <taxon>Bacillales</taxon>
        <taxon>Paenibacillaceae</taxon>
        <taxon>Paenibacillus</taxon>
    </lineage>
</organism>
<feature type="domain" description="THIF-type NAD/FAD binding fold" evidence="1">
    <location>
        <begin position="173"/>
        <end position="328"/>
    </location>
</feature>
<dbReference type="Pfam" id="PF00899">
    <property type="entry name" value="ThiF"/>
    <property type="match status" value="1"/>
</dbReference>
<evidence type="ECO:0000313" key="2">
    <source>
        <dbReference type="EMBL" id="MBD2869293.1"/>
    </source>
</evidence>
<dbReference type="InterPro" id="IPR053161">
    <property type="entry name" value="Ulvan_degrading_GH"/>
</dbReference>
<dbReference type="GO" id="GO:0008641">
    <property type="term" value="F:ubiquitin-like modifier activating enzyme activity"/>
    <property type="evidence" value="ECO:0007669"/>
    <property type="project" value="InterPro"/>
</dbReference>
<dbReference type="AlphaFoldDB" id="A0A927CJL4"/>
<dbReference type="InterPro" id="IPR000594">
    <property type="entry name" value="ThiF_NAD_FAD-bd"/>
</dbReference>
<protein>
    <submittedName>
        <fullName evidence="2">ThiF family adenylyltransferase</fullName>
    </submittedName>
</protein>
<dbReference type="PANTHER" id="PTHR36848">
    <property type="entry name" value="DNA-BINDING PROTEIN (PUTATIVE SECRETED PROTEIN)-RELATED"/>
    <property type="match status" value="1"/>
</dbReference>
<comment type="caution">
    <text evidence="2">The sequence shown here is derived from an EMBL/GenBank/DDBJ whole genome shotgun (WGS) entry which is preliminary data.</text>
</comment>
<proteinExistence type="predicted"/>
<keyword evidence="2" id="KW-0548">Nucleotidyltransferase</keyword>
<reference evidence="2" key="1">
    <citation type="submission" date="2020-09" db="EMBL/GenBank/DDBJ databases">
        <title>A novel bacterium of genus Paenibacillus, isolated from South China Sea.</title>
        <authorList>
            <person name="Huang H."/>
            <person name="Mo K."/>
            <person name="Hu Y."/>
        </authorList>
    </citation>
    <scope>NUCLEOTIDE SEQUENCE</scope>
    <source>
        <strain evidence="2">IB182493</strain>
    </source>
</reference>
<dbReference type="Gene3D" id="3.40.50.720">
    <property type="entry name" value="NAD(P)-binding Rossmann-like Domain"/>
    <property type="match status" value="1"/>
</dbReference>
<dbReference type="GO" id="GO:0016779">
    <property type="term" value="F:nucleotidyltransferase activity"/>
    <property type="evidence" value="ECO:0007669"/>
    <property type="project" value="UniProtKB-KW"/>
</dbReference>
<keyword evidence="2" id="KW-0808">Transferase</keyword>
<name>A0A927CJL4_9BACL</name>
<sequence length="429" mass="49001">MSLLEETKKQFADPSPAYRPQPFWFLNHDYKREELEWQLEEMRKQGVGGVVLHSRHGKSAEYMSREYLDMLAFCVDACKKRDMVVWLYDEDNWPSGTFGGKLTRRHPEYRMRYLRLEERRLAGGAETARLDFGQNARLELNHFQHVTIDKYVITRVDKERLLRRGGDRTIGFDSRVGIIGCGSIGSQIASALSEVGMHKLLLIDNDKLTFENIARHICGASDVGKNKVEAVSEQIASRFPHSQNTVYHGDVLTLLRDYESLLNNCDFTVVAVGNMNAEFRLNNLQRQGIIDKPILYVWVEPYLAGAHAVFVDPANTGCLQCLFNEDHTFKQTVLDNPGQYAIRESGCQSAYVPYSILEVKRFINDLMFLVQDILAGSVKENVLFTWFGNLTMHRASGRQISPQWEHEGDYGIKRDPISSFTGCEVCIAQ</sequence>
<gene>
    <name evidence="2" type="ORF">IDH41_11960</name>
</gene>
<dbReference type="InterPro" id="IPR035985">
    <property type="entry name" value="Ubiquitin-activating_enz"/>
</dbReference>
<evidence type="ECO:0000313" key="3">
    <source>
        <dbReference type="Proteomes" id="UP000632125"/>
    </source>
</evidence>
<evidence type="ECO:0000259" key="1">
    <source>
        <dbReference type="Pfam" id="PF00899"/>
    </source>
</evidence>
<dbReference type="RefSeq" id="WP_190861276.1">
    <property type="nucleotide sequence ID" value="NZ_JACXIY010000014.1"/>
</dbReference>
<dbReference type="Proteomes" id="UP000632125">
    <property type="component" value="Unassembled WGS sequence"/>
</dbReference>
<dbReference type="SUPFAM" id="SSF69572">
    <property type="entry name" value="Activating enzymes of the ubiquitin-like proteins"/>
    <property type="match status" value="1"/>
</dbReference>
<dbReference type="EMBL" id="JACXIY010000014">
    <property type="protein sequence ID" value="MBD2869293.1"/>
    <property type="molecule type" value="Genomic_DNA"/>
</dbReference>
<dbReference type="PANTHER" id="PTHR36848:SF2">
    <property type="entry name" value="SECRETED PROTEIN"/>
    <property type="match status" value="1"/>
</dbReference>
<keyword evidence="3" id="KW-1185">Reference proteome</keyword>
<accession>A0A927CJL4</accession>